<keyword evidence="4 5" id="KW-0175">Coiled coil</keyword>
<comment type="caution">
    <text evidence="9">The sequence shown here is derived from an EMBL/GenBank/DDBJ whole genome shotgun (WGS) entry which is preliminary data.</text>
</comment>
<dbReference type="GO" id="GO:0005882">
    <property type="term" value="C:intermediate filament"/>
    <property type="evidence" value="ECO:0007669"/>
    <property type="project" value="TreeGrafter"/>
</dbReference>
<dbReference type="InterPro" id="IPR043197">
    <property type="entry name" value="Plakin"/>
</dbReference>
<dbReference type="AlphaFoldDB" id="A0A401PQ47"/>
<dbReference type="PANTHER" id="PTHR23169">
    <property type="entry name" value="ENVOPLAKIN"/>
    <property type="match status" value="1"/>
</dbReference>
<dbReference type="PANTHER" id="PTHR23169:SF7">
    <property type="entry name" value="ENVOPLAKIN"/>
    <property type="match status" value="1"/>
</dbReference>
<evidence type="ECO:0000259" key="7">
    <source>
        <dbReference type="Pfam" id="PF17902"/>
    </source>
</evidence>
<dbReference type="EMBL" id="BFAA01015011">
    <property type="protein sequence ID" value="GCB75244.1"/>
    <property type="molecule type" value="Genomic_DNA"/>
</dbReference>
<dbReference type="GO" id="GO:0005198">
    <property type="term" value="F:structural molecule activity"/>
    <property type="evidence" value="ECO:0007669"/>
    <property type="project" value="TreeGrafter"/>
</dbReference>
<dbReference type="Gene3D" id="2.30.30.40">
    <property type="entry name" value="SH3 Domains"/>
    <property type="match status" value="1"/>
</dbReference>
<comment type="similarity">
    <text evidence="1">Belongs to the plakin or cytolinker family.</text>
</comment>
<dbReference type="GO" id="GO:0045104">
    <property type="term" value="P:intermediate filament cytoskeleton organization"/>
    <property type="evidence" value="ECO:0007669"/>
    <property type="project" value="InterPro"/>
</dbReference>
<feature type="compositionally biased region" description="Polar residues" evidence="6">
    <location>
        <begin position="269"/>
        <end position="340"/>
    </location>
</feature>
<feature type="region of interest" description="Disordered" evidence="6">
    <location>
        <begin position="267"/>
        <end position="340"/>
    </location>
</feature>
<gene>
    <name evidence="9" type="ORF">scyTo_0019744</name>
</gene>
<dbReference type="GO" id="GO:0005737">
    <property type="term" value="C:cytoplasm"/>
    <property type="evidence" value="ECO:0007669"/>
    <property type="project" value="TreeGrafter"/>
</dbReference>
<keyword evidence="3" id="KW-0677">Repeat</keyword>
<dbReference type="GO" id="GO:0042060">
    <property type="term" value="P:wound healing"/>
    <property type="evidence" value="ECO:0007669"/>
    <property type="project" value="TreeGrafter"/>
</dbReference>
<dbReference type="GO" id="GO:0016020">
    <property type="term" value="C:membrane"/>
    <property type="evidence" value="ECO:0007669"/>
    <property type="project" value="TreeGrafter"/>
</dbReference>
<evidence type="ECO:0000256" key="1">
    <source>
        <dbReference type="ARBA" id="ARBA00009109"/>
    </source>
</evidence>
<keyword evidence="10" id="KW-1185">Reference proteome</keyword>
<evidence type="ECO:0000256" key="4">
    <source>
        <dbReference type="ARBA" id="ARBA00023054"/>
    </source>
</evidence>
<protein>
    <submittedName>
        <fullName evidence="9">Uncharacterized protein</fullName>
    </submittedName>
</protein>
<evidence type="ECO:0000313" key="10">
    <source>
        <dbReference type="Proteomes" id="UP000288216"/>
    </source>
</evidence>
<dbReference type="GO" id="GO:0045296">
    <property type="term" value="F:cadherin binding"/>
    <property type="evidence" value="ECO:0007669"/>
    <property type="project" value="TreeGrafter"/>
</dbReference>
<feature type="domain" description="Desmoplakin SH3" evidence="7">
    <location>
        <begin position="417"/>
        <end position="481"/>
    </location>
</feature>
<dbReference type="Pfam" id="PF17902">
    <property type="entry name" value="SH3_10"/>
    <property type="match status" value="1"/>
</dbReference>
<dbReference type="InterPro" id="IPR041615">
    <property type="entry name" value="Desmoplakin_SH3"/>
</dbReference>
<dbReference type="Proteomes" id="UP000288216">
    <property type="component" value="Unassembled WGS sequence"/>
</dbReference>
<feature type="domain" description="Periplakin/Envoplakin N-terminal" evidence="8">
    <location>
        <begin position="9"/>
        <end position="101"/>
    </location>
</feature>
<evidence type="ECO:0000256" key="3">
    <source>
        <dbReference type="ARBA" id="ARBA00022737"/>
    </source>
</evidence>
<feature type="non-terminal residue" evidence="9">
    <location>
        <position position="1"/>
    </location>
</feature>
<evidence type="ECO:0000259" key="8">
    <source>
        <dbReference type="Pfam" id="PF23160"/>
    </source>
</evidence>
<evidence type="ECO:0000256" key="2">
    <source>
        <dbReference type="ARBA" id="ARBA00022553"/>
    </source>
</evidence>
<evidence type="ECO:0000313" key="9">
    <source>
        <dbReference type="EMBL" id="GCB75244.1"/>
    </source>
</evidence>
<dbReference type="InterPro" id="IPR055419">
    <property type="entry name" value="Spectrin_PEPL/EVPL"/>
</dbReference>
<evidence type="ECO:0000256" key="5">
    <source>
        <dbReference type="SAM" id="Coils"/>
    </source>
</evidence>
<accession>A0A401PQ47</accession>
<dbReference type="OMA" id="METEINQ"/>
<organism evidence="9 10">
    <name type="scientific">Scyliorhinus torazame</name>
    <name type="common">Cloudy catshark</name>
    <name type="synonym">Catulus torazame</name>
    <dbReference type="NCBI Taxonomy" id="75743"/>
    <lineage>
        <taxon>Eukaryota</taxon>
        <taxon>Metazoa</taxon>
        <taxon>Chordata</taxon>
        <taxon>Craniata</taxon>
        <taxon>Vertebrata</taxon>
        <taxon>Chondrichthyes</taxon>
        <taxon>Elasmobranchii</taxon>
        <taxon>Galeomorphii</taxon>
        <taxon>Galeoidea</taxon>
        <taxon>Carcharhiniformes</taxon>
        <taxon>Scyliorhinidae</taxon>
        <taxon>Scyliorhinus</taxon>
    </lineage>
</organism>
<dbReference type="OrthoDB" id="9945740at2759"/>
<evidence type="ECO:0000256" key="6">
    <source>
        <dbReference type="SAM" id="MobiDB-lite"/>
    </source>
</evidence>
<proteinExistence type="inferred from homology"/>
<dbReference type="SUPFAM" id="SSF46966">
    <property type="entry name" value="Spectrin repeat"/>
    <property type="match status" value="1"/>
</dbReference>
<name>A0A401PQ47_SCYTO</name>
<reference evidence="9 10" key="1">
    <citation type="journal article" date="2018" name="Nat. Ecol. Evol.">
        <title>Shark genomes provide insights into elasmobranch evolution and the origin of vertebrates.</title>
        <authorList>
            <person name="Hara Y"/>
            <person name="Yamaguchi K"/>
            <person name="Onimaru K"/>
            <person name="Kadota M"/>
            <person name="Koyanagi M"/>
            <person name="Keeley SD"/>
            <person name="Tatsumi K"/>
            <person name="Tanaka K"/>
            <person name="Motone F"/>
            <person name="Kageyama Y"/>
            <person name="Nozu R"/>
            <person name="Adachi N"/>
            <person name="Nishimura O"/>
            <person name="Nakagawa R"/>
            <person name="Tanegashima C"/>
            <person name="Kiyatake I"/>
            <person name="Matsumoto R"/>
            <person name="Murakumo K"/>
            <person name="Nishida K"/>
            <person name="Terakita A"/>
            <person name="Kuratani S"/>
            <person name="Sato K"/>
            <person name="Hyodo S Kuraku.S."/>
        </authorList>
    </citation>
    <scope>NUCLEOTIDE SEQUENCE [LARGE SCALE GENOMIC DNA]</scope>
</reference>
<dbReference type="FunFam" id="2.30.30.40:FF:000088">
    <property type="entry name" value="Periplakin"/>
    <property type="match status" value="1"/>
</dbReference>
<dbReference type="STRING" id="75743.A0A401PQ47"/>
<sequence length="604" mass="69784">ELPLLISRMQKNGDQVEKDILDTEGKLRTDRVNYQNKRPFKYETVNNENLARSEGLLKDLFLDADKAKKLKHPQATEIETDVKRMHERWVHQCSSYRDIYEKLEIPKMDNSVDWPDILRQKQRDVDNGGFGPQLPQLEKQVASNHILSKEIEAYGPQINSQTITNPQELKNVQKQYKNLVESSKLRGHQLDTLYDYTQTCTKQLLFMNDQQEKIVRQDWSDKMMEPEEARRQYESFKENGLLDEEAAINRIQDDGERLMKLKHPGSAAIENQSKPSNLNQSKPTNLNQSKPINLNQSKPINLNQSKPTKLNQYKPSNLNLSKPTNLNQSKPINLNQSKPTKLNHITNTGLFQYDAETLAQSIKKHNSELDNKYLKYNKDSPRAVSDLLHQLESDERNVIQMDKDINDLKRRSQQIAPLKARRTPVSKPIVVDALCDWDDGQNEISRGEKLMLQNNADSENWVVVNNVKKTNRAPGVCFNIPPTDPEAITRVNRVAKDVDDMKRKRSDIENKLKNRHNELNQLKQPFQTKQTSLLNQSSAPGYSLDDPKNKELLSKLDKINDDLGETEKKIMTQLRSPINQSAPTKDITNRLKEQEVGKFMFLHL</sequence>
<feature type="coiled-coil region" evidence="5">
    <location>
        <begin position="491"/>
        <end position="518"/>
    </location>
</feature>
<dbReference type="Pfam" id="PF23160">
    <property type="entry name" value="Spectrin_1st_PEPL"/>
    <property type="match status" value="1"/>
</dbReference>
<keyword evidence="2" id="KW-0597">Phosphoprotein</keyword>
<dbReference type="Gene3D" id="1.20.58.60">
    <property type="match status" value="4"/>
</dbReference>